<dbReference type="InterPro" id="IPR052637">
    <property type="entry name" value="KLHDC3-like"/>
</dbReference>
<reference evidence="2 3" key="1">
    <citation type="journal article" date="2016" name="Nat. Commun.">
        <title>Thousands of microbial genomes shed light on interconnected biogeochemical processes in an aquifer system.</title>
        <authorList>
            <person name="Anantharaman K."/>
            <person name="Brown C.T."/>
            <person name="Hug L.A."/>
            <person name="Sharon I."/>
            <person name="Castelle C.J."/>
            <person name="Probst A.J."/>
            <person name="Thomas B.C."/>
            <person name="Singh A."/>
            <person name="Wilkins M.J."/>
            <person name="Karaoz U."/>
            <person name="Brodie E.L."/>
            <person name="Williams K.H."/>
            <person name="Hubbard S.S."/>
            <person name="Banfield J.F."/>
        </authorList>
    </citation>
    <scope>NUCLEOTIDE SEQUENCE [LARGE SCALE GENOMIC DNA]</scope>
</reference>
<dbReference type="GO" id="GO:0005737">
    <property type="term" value="C:cytoplasm"/>
    <property type="evidence" value="ECO:0007669"/>
    <property type="project" value="TreeGrafter"/>
</dbReference>
<evidence type="ECO:0000313" key="3">
    <source>
        <dbReference type="Proteomes" id="UP000178943"/>
    </source>
</evidence>
<dbReference type="Proteomes" id="UP000178943">
    <property type="component" value="Unassembled WGS sequence"/>
</dbReference>
<protein>
    <recommendedName>
        <fullName evidence="1">SLH domain-containing protein</fullName>
    </recommendedName>
</protein>
<accession>A0A1F5VXK6</accession>
<dbReference type="InterPro" id="IPR001119">
    <property type="entry name" value="SLH_dom"/>
</dbReference>
<dbReference type="PROSITE" id="PS51272">
    <property type="entry name" value="SLH"/>
    <property type="match status" value="1"/>
</dbReference>
<organism evidence="2 3">
    <name type="scientific">Candidatus Fischerbacteria bacterium RBG_13_37_8</name>
    <dbReference type="NCBI Taxonomy" id="1817863"/>
    <lineage>
        <taxon>Bacteria</taxon>
        <taxon>Candidatus Fischeribacteriota</taxon>
    </lineage>
</organism>
<proteinExistence type="predicted"/>
<evidence type="ECO:0000259" key="1">
    <source>
        <dbReference type="PROSITE" id="PS51272"/>
    </source>
</evidence>
<evidence type="ECO:0000313" key="2">
    <source>
        <dbReference type="EMBL" id="OGF68138.1"/>
    </source>
</evidence>
<dbReference type="GO" id="GO:0003682">
    <property type="term" value="F:chromatin binding"/>
    <property type="evidence" value="ECO:0007669"/>
    <property type="project" value="InterPro"/>
</dbReference>
<dbReference type="SUPFAM" id="SSF117281">
    <property type="entry name" value="Kelch motif"/>
    <property type="match status" value="3"/>
</dbReference>
<dbReference type="InterPro" id="IPR015915">
    <property type="entry name" value="Kelch-typ_b-propeller"/>
</dbReference>
<gene>
    <name evidence="2" type="ORF">A2Y62_19505</name>
</gene>
<sequence length="1319" mass="146835">MVNCWKDMRYIMKCFLTGLVICSVTIILISSAMANGKDMLKNEMKHALGEKIHKALTFEERISCQSAIEKVYWDHRIWPGDNMKPKPGFHEIINESILKAKAEDTLRKTNALFYYYKEPVTAQQLQAEMNRMALRTREAKVLKELLQVLNNDARLVAECLARPVLVERLIRNWYAFDERFHGELKQRAEADIKRYRFPEQMNMMRGIYTKVKLVRGDAKEDSAWKYDNMQLIHFSEKEWQMVKRFMENNPGNDNSSRLNENEESYYLLHFTQPEEASVTVEAVVWHKQNFDSWWSANKERLSAQIEEPVHEYSMPEVLDDSCVPDTWETISNAPEVRYGHTAVWTGTEMIIWGGLVYDWIYLNTGGRYNPVTDSWVPTSIVEAPAGRMYHTAVWAGSEMIIWGGDAGQPYEINTGGRYNPVSDSWIPTSTENAPSARIGHKAIWTGSEMIIWDGDGFGSPKTGGRYNPLTDSWIPITAALSAGTGNSVIWTGSEMIIWGGMSDYNKYHNKGYRYNPSSGAWLATSLINAPSPRQFHTAVWTGTEMIIWGGENQTGRLNDGSRYDPDTDSWSTITSVDAPEQRLLHIAIWSDIEMIVWGGFGINGMINTGGKYNPATDAWTATTTINAPAPRYVSSGIWSGSELIIWGGYQQNNPSVNNGARYNPVTDSWLPTSYNGAPTARMAHSAAWTGVEMIIWGGFYFSPPLFHNNGARYMPATDSWLPVTQNNAPISRNQHKTVWTGAEMIIWGGSGPGNQSIGGRYNPVSDSWTATSLDNVPEERWGFTAVWDGNEMIVWGGSGASQYFDSGSKYNPVTDAWTPTSTANVLSPRASHTAVWTGTEMIIWGGYLYDEGYYYYNDGRKYFPASDTWIATSLTDAPPERAGHTAIWTGNEMIVWGGQNDISLLSGSRYYPVTDSWLPTSTIDEPYQTTDHTAVWSVDEMIVWGGMTTDKGGRYDPIADIWEPTTLENAPVERYYHTAIWTSKEMIIWGGINGILPLNSGVSYCSPYVFLESQKPVVDDSSSSIPNGIIEENEQVQLIGTITNTGTLAAQSVQGTLATVDPIIILDGEASYPDIEPAGTEQCVDCYEVAVPGANRPATHWDVTVTEIPICSGCPATTDDFTYHIGNSFLDVPPTCLFYSFIEVMLHNSVSDGCASKLFCPSAMIQRQAIAKLLCNAMNAGSPGCCVVMPYCQGIFADVQPGNPFCPFIESLYNLDITSGCTASPLNYCPYSNMNRQAVAKFLCKAMESCEPGSCPMLPCTGIFDDVLPDNPYCSSIEALYDAGIISGCSTSPKLYCPGMYLTREQLSKLLANAFELSL</sequence>
<comment type="caution">
    <text evidence="2">The sequence shown here is derived from an EMBL/GenBank/DDBJ whole genome shotgun (WGS) entry which is preliminary data.</text>
</comment>
<dbReference type="PANTHER" id="PTHR46461:SF1">
    <property type="entry name" value="KELCH DOMAIN-CONTAINING PROTEIN 3"/>
    <property type="match status" value="1"/>
</dbReference>
<dbReference type="Pfam" id="PF24681">
    <property type="entry name" value="Kelch_KLHDC2_KLHL20_DRC7"/>
    <property type="match status" value="3"/>
</dbReference>
<dbReference type="Gene3D" id="2.120.10.80">
    <property type="entry name" value="Kelch-type beta propeller"/>
    <property type="match status" value="4"/>
</dbReference>
<name>A0A1F5VXK6_9BACT</name>
<feature type="domain" description="SLH" evidence="1">
    <location>
        <begin position="1260"/>
        <end position="1319"/>
    </location>
</feature>
<dbReference type="EMBL" id="MFGW01000016">
    <property type="protein sequence ID" value="OGF68138.1"/>
    <property type="molecule type" value="Genomic_DNA"/>
</dbReference>
<dbReference type="STRING" id="1817863.A2Y62_19505"/>
<dbReference type="PANTHER" id="PTHR46461">
    <property type="entry name" value="KELCH DOMAIN-CONTAINING PROTEIN 3"/>
    <property type="match status" value="1"/>
</dbReference>